<accession>A0A6C0KVM4</accession>
<proteinExistence type="inferred from homology"/>
<dbReference type="InterPro" id="IPR030374">
    <property type="entry name" value="PABS"/>
</dbReference>
<comment type="similarity">
    <text evidence="1">Belongs to the spermidine/spermine synthase family.</text>
</comment>
<dbReference type="GO" id="GO:0006596">
    <property type="term" value="P:polyamine biosynthetic process"/>
    <property type="evidence" value="ECO:0007669"/>
    <property type="project" value="UniProtKB-KW"/>
</dbReference>
<evidence type="ECO:0000256" key="2">
    <source>
        <dbReference type="ARBA" id="ARBA00022679"/>
    </source>
</evidence>
<dbReference type="SUPFAM" id="SSF53335">
    <property type="entry name" value="S-adenosyl-L-methionine-dependent methyltransferases"/>
    <property type="match status" value="1"/>
</dbReference>
<keyword evidence="2" id="KW-0808">Transferase</keyword>
<dbReference type="GO" id="GO:0010487">
    <property type="term" value="F:thermospermine synthase activity"/>
    <property type="evidence" value="ECO:0007669"/>
    <property type="project" value="UniProtKB-ARBA"/>
</dbReference>
<dbReference type="Pfam" id="PF01564">
    <property type="entry name" value="Spermine_synth"/>
    <property type="match status" value="1"/>
</dbReference>
<dbReference type="AlphaFoldDB" id="A0A6C0KVM4"/>
<evidence type="ECO:0000256" key="1">
    <source>
        <dbReference type="ARBA" id="ARBA00007867"/>
    </source>
</evidence>
<reference evidence="5" key="1">
    <citation type="journal article" date="2020" name="Nature">
        <title>Giant virus diversity and host interactions through global metagenomics.</title>
        <authorList>
            <person name="Schulz F."/>
            <person name="Roux S."/>
            <person name="Paez-Espino D."/>
            <person name="Jungbluth S."/>
            <person name="Walsh D.A."/>
            <person name="Denef V.J."/>
            <person name="McMahon K.D."/>
            <person name="Konstantinidis K.T."/>
            <person name="Eloe-Fadrosh E.A."/>
            <person name="Kyrpides N.C."/>
            <person name="Woyke T."/>
        </authorList>
    </citation>
    <scope>NUCLEOTIDE SEQUENCE</scope>
    <source>
        <strain evidence="5">GVMAG-S-3300013093-109</strain>
    </source>
</reference>
<dbReference type="EMBL" id="MN740972">
    <property type="protein sequence ID" value="QHU20740.1"/>
    <property type="molecule type" value="Genomic_DNA"/>
</dbReference>
<dbReference type="InterPro" id="IPR001045">
    <property type="entry name" value="Spermi_synthase"/>
</dbReference>
<sequence length="280" mass="32486">MSIYIEKRPELGMNIAWQDVTICDQITTERGTVVEMLHRPNWGVACYMDNQIQSCESDEQIYHEALVHPGMACLFSRKRVMIIGGGEGATLREVVKWDDVEQIDMYEWDKEVTDLFKNKYPQWAKGAWDDSRVTLHHDDIFKVVIEYPKKKYDVIIIDLFDPSQENEKDWKTLFEHLSHWLQIGGVVSMYAGIRSANQESLIRILKASALYPAHDLHSAYPIYHSEIVPYRVYIPSFSGESVFILVKSRACTIFSDKLKAVSHITKDVWKSYKTFNSLIL</sequence>
<evidence type="ECO:0000259" key="4">
    <source>
        <dbReference type="PROSITE" id="PS51006"/>
    </source>
</evidence>
<dbReference type="PANTHER" id="PTHR43317">
    <property type="entry name" value="THERMOSPERMINE SYNTHASE ACAULIS5"/>
    <property type="match status" value="1"/>
</dbReference>
<evidence type="ECO:0000313" key="5">
    <source>
        <dbReference type="EMBL" id="QHU20740.1"/>
    </source>
</evidence>
<dbReference type="PANTHER" id="PTHR43317:SF1">
    <property type="entry name" value="THERMOSPERMINE SYNTHASE ACAULIS5"/>
    <property type="match status" value="1"/>
</dbReference>
<keyword evidence="3" id="KW-0620">Polyamine biosynthesis</keyword>
<feature type="domain" description="PABS" evidence="4">
    <location>
        <begin position="1"/>
        <end position="248"/>
    </location>
</feature>
<protein>
    <recommendedName>
        <fullName evidence="4">PABS domain-containing protein</fullName>
    </recommendedName>
</protein>
<dbReference type="PROSITE" id="PS51006">
    <property type="entry name" value="PABS_2"/>
    <property type="match status" value="1"/>
</dbReference>
<name>A0A6C0KVM4_9ZZZZ</name>
<dbReference type="HAMAP" id="MF_00198">
    <property type="entry name" value="Spermidine_synth"/>
    <property type="match status" value="1"/>
</dbReference>
<organism evidence="5">
    <name type="scientific">viral metagenome</name>
    <dbReference type="NCBI Taxonomy" id="1070528"/>
    <lineage>
        <taxon>unclassified sequences</taxon>
        <taxon>metagenomes</taxon>
        <taxon>organismal metagenomes</taxon>
    </lineage>
</organism>
<evidence type="ECO:0000256" key="3">
    <source>
        <dbReference type="ARBA" id="ARBA00023115"/>
    </source>
</evidence>
<dbReference type="Gene3D" id="3.40.50.150">
    <property type="entry name" value="Vaccinia Virus protein VP39"/>
    <property type="match status" value="1"/>
</dbReference>
<dbReference type="InterPro" id="IPR029063">
    <property type="entry name" value="SAM-dependent_MTases_sf"/>
</dbReference>